<evidence type="ECO:0000256" key="5">
    <source>
        <dbReference type="ARBA" id="ARBA00023274"/>
    </source>
</evidence>
<keyword evidence="4 6" id="KW-0689">Ribosomal protein</keyword>
<dbReference type="HOGENOM" id="CLU_073626_1_0_0"/>
<name>D8PCW1_9BACT</name>
<evidence type="ECO:0000256" key="4">
    <source>
        <dbReference type="ARBA" id="ARBA00022980"/>
    </source>
</evidence>
<dbReference type="Proteomes" id="UP000001660">
    <property type="component" value="Chromosome"/>
</dbReference>
<dbReference type="PRINTS" id="PR00973">
    <property type="entry name" value="RIBOSOMALS17"/>
</dbReference>
<dbReference type="Pfam" id="PF00366">
    <property type="entry name" value="Ribosomal_S17"/>
    <property type="match status" value="1"/>
</dbReference>
<dbReference type="PROSITE" id="PS00056">
    <property type="entry name" value="RIBOSOMAL_S17"/>
    <property type="match status" value="1"/>
</dbReference>
<dbReference type="InterPro" id="IPR012340">
    <property type="entry name" value="NA-bd_OB-fold"/>
</dbReference>
<dbReference type="OrthoDB" id="9811714at2"/>
<dbReference type="InterPro" id="IPR019979">
    <property type="entry name" value="Ribosomal_uS17_CS"/>
</dbReference>
<dbReference type="HAMAP" id="MF_01345_B">
    <property type="entry name" value="Ribosomal_uS17_B"/>
    <property type="match status" value="1"/>
</dbReference>
<dbReference type="AlphaFoldDB" id="D8PCW1"/>
<reference evidence="8 9" key="1">
    <citation type="journal article" date="2010" name="Proc. Natl. Acad. Sci. U.S.A.">
        <title>A Nitrospira metagenome illuminates the physiology and evolution of globally important nitrite-oxidizing bacteria.</title>
        <authorList>
            <person name="Lucker S."/>
            <person name="Wagner M."/>
            <person name="Maixner F."/>
            <person name="Pelletier E."/>
            <person name="Koch H."/>
            <person name="Vacherie B."/>
            <person name="Rattei T."/>
            <person name="Sinninghe Damste J."/>
            <person name="Spieck E."/>
            <person name="Le Paslier D."/>
            <person name="Daims H."/>
        </authorList>
    </citation>
    <scope>NUCLEOTIDE SEQUENCE [LARGE SCALE GENOMIC DNA]</scope>
</reference>
<dbReference type="STRING" id="330214.NIDE1320"/>
<organism evidence="8 9">
    <name type="scientific">Nitrospira defluvii</name>
    <dbReference type="NCBI Taxonomy" id="330214"/>
    <lineage>
        <taxon>Bacteria</taxon>
        <taxon>Pseudomonadati</taxon>
        <taxon>Nitrospirota</taxon>
        <taxon>Nitrospiria</taxon>
        <taxon>Nitrospirales</taxon>
        <taxon>Nitrospiraceae</taxon>
        <taxon>Nitrospira</taxon>
    </lineage>
</organism>
<dbReference type="EMBL" id="FP929003">
    <property type="protein sequence ID" value="CBK41070.1"/>
    <property type="molecule type" value="Genomic_DNA"/>
</dbReference>
<evidence type="ECO:0000256" key="3">
    <source>
        <dbReference type="ARBA" id="ARBA00022884"/>
    </source>
</evidence>
<proteinExistence type="inferred from homology"/>
<keyword evidence="9" id="KW-1185">Reference proteome</keyword>
<dbReference type="GO" id="GO:0003735">
    <property type="term" value="F:structural constituent of ribosome"/>
    <property type="evidence" value="ECO:0007669"/>
    <property type="project" value="UniProtKB-UniRule"/>
</dbReference>
<keyword evidence="2 6" id="KW-0699">rRNA-binding</keyword>
<accession>D8PCW1</accession>
<keyword evidence="5 6" id="KW-0687">Ribonucleoprotein</keyword>
<dbReference type="InterPro" id="IPR000266">
    <property type="entry name" value="Ribosomal_uS17"/>
</dbReference>
<dbReference type="NCBIfam" id="TIGR03635">
    <property type="entry name" value="uS17_bact"/>
    <property type="match status" value="1"/>
</dbReference>
<evidence type="ECO:0000313" key="8">
    <source>
        <dbReference type="EMBL" id="CBK41070.1"/>
    </source>
</evidence>
<evidence type="ECO:0000256" key="1">
    <source>
        <dbReference type="ARBA" id="ARBA00010254"/>
    </source>
</evidence>
<dbReference type="PANTHER" id="PTHR10744">
    <property type="entry name" value="40S RIBOSOMAL PROTEIN S11 FAMILY MEMBER"/>
    <property type="match status" value="1"/>
</dbReference>
<dbReference type="InterPro" id="IPR019984">
    <property type="entry name" value="Ribosomal_uS17_bact/chlr"/>
</dbReference>
<evidence type="ECO:0000256" key="7">
    <source>
        <dbReference type="RuleBase" id="RU003872"/>
    </source>
</evidence>
<evidence type="ECO:0000313" key="9">
    <source>
        <dbReference type="Proteomes" id="UP000001660"/>
    </source>
</evidence>
<dbReference type="Gene3D" id="2.40.50.140">
    <property type="entry name" value="Nucleic acid-binding proteins"/>
    <property type="match status" value="1"/>
</dbReference>
<dbReference type="GO" id="GO:0019843">
    <property type="term" value="F:rRNA binding"/>
    <property type="evidence" value="ECO:0007669"/>
    <property type="project" value="UniProtKB-UniRule"/>
</dbReference>
<dbReference type="KEGG" id="nde:NIDE1320"/>
<keyword evidence="3 6" id="KW-0694">RNA-binding</keyword>
<dbReference type="SUPFAM" id="SSF50249">
    <property type="entry name" value="Nucleic acid-binding proteins"/>
    <property type="match status" value="1"/>
</dbReference>
<dbReference type="NCBIfam" id="NF004123">
    <property type="entry name" value="PRK05610.1"/>
    <property type="match status" value="1"/>
</dbReference>
<comment type="similarity">
    <text evidence="1 6 7">Belongs to the universal ribosomal protein uS17 family.</text>
</comment>
<comment type="subunit">
    <text evidence="6">Part of the 30S ribosomal subunit.</text>
</comment>
<gene>
    <name evidence="6 8" type="primary">rpsQ</name>
    <name evidence="8" type="ORF">NIDE1320</name>
</gene>
<protein>
    <recommendedName>
        <fullName evidence="6">Small ribosomal subunit protein uS17</fullName>
    </recommendedName>
</protein>
<comment type="function">
    <text evidence="6">One of the primary rRNA binding proteins, it binds specifically to the 5'-end of 16S ribosomal RNA.</text>
</comment>
<dbReference type="eggNOG" id="COG0186">
    <property type="taxonomic scope" value="Bacteria"/>
</dbReference>
<evidence type="ECO:0000256" key="2">
    <source>
        <dbReference type="ARBA" id="ARBA00022730"/>
    </source>
</evidence>
<sequence length="89" mass="10430">MKEGQQHRREWYGNVVSNKMNKTVVVAVERSVIHPIYKKVLRRVTKLKAHDEGNVCKVGDRVQLSETRPISKDKHWRVVRVMVKGQPEK</sequence>
<dbReference type="GO" id="GO:0006412">
    <property type="term" value="P:translation"/>
    <property type="evidence" value="ECO:0007669"/>
    <property type="project" value="UniProtKB-UniRule"/>
</dbReference>
<evidence type="ECO:0000256" key="6">
    <source>
        <dbReference type="HAMAP-Rule" id="MF_01345"/>
    </source>
</evidence>
<dbReference type="PANTHER" id="PTHR10744:SF1">
    <property type="entry name" value="SMALL RIBOSOMAL SUBUNIT PROTEIN US17M"/>
    <property type="match status" value="1"/>
</dbReference>
<dbReference type="GO" id="GO:0022627">
    <property type="term" value="C:cytosolic small ribosomal subunit"/>
    <property type="evidence" value="ECO:0007669"/>
    <property type="project" value="UniProtKB-UniRule"/>
</dbReference>
<dbReference type="CDD" id="cd00364">
    <property type="entry name" value="Ribosomal_uS17"/>
    <property type="match status" value="1"/>
</dbReference>